<keyword evidence="8 12" id="KW-0460">Magnesium</keyword>
<dbReference type="InterPro" id="IPR012004">
    <property type="entry name" value="PyroP-dep_PFK_TP0108"/>
</dbReference>
<evidence type="ECO:0000256" key="11">
    <source>
        <dbReference type="ARBA" id="ARBA00048072"/>
    </source>
</evidence>
<dbReference type="AlphaFoldDB" id="A0A1M7Y8Z7"/>
<dbReference type="GO" id="GO:0047334">
    <property type="term" value="F:diphosphate-fructose-6-phosphate 1-phosphotransferase activity"/>
    <property type="evidence" value="ECO:0007669"/>
    <property type="project" value="UniProtKB-EC"/>
</dbReference>
<comment type="pathway">
    <text evidence="12">Carbohydrate degradation; glycolysis; D-glyceraldehyde 3-phosphate and glycerone phosphate from D-glucose: step 3/4.</text>
</comment>
<evidence type="ECO:0000313" key="14">
    <source>
        <dbReference type="EMBL" id="SHO49079.1"/>
    </source>
</evidence>
<feature type="binding site" evidence="12">
    <location>
        <begin position="152"/>
        <end position="153"/>
    </location>
    <ligand>
        <name>ATP</name>
        <dbReference type="ChEBI" id="CHEBI:30616"/>
    </ligand>
</feature>
<dbReference type="PRINTS" id="PR00476">
    <property type="entry name" value="PHFRCTKINASE"/>
</dbReference>
<dbReference type="RefSeq" id="WP_073613965.1">
    <property type="nucleotide sequence ID" value="NZ_FRFE01000012.1"/>
</dbReference>
<proteinExistence type="inferred from homology"/>
<evidence type="ECO:0000256" key="8">
    <source>
        <dbReference type="ARBA" id="ARBA00022842"/>
    </source>
</evidence>
<comment type="catalytic activity">
    <reaction evidence="11">
        <text>beta-D-fructose 6-phosphate + diphosphate = beta-D-fructose 1,6-bisphosphate + phosphate + H(+)</text>
        <dbReference type="Rhea" id="RHEA:13613"/>
        <dbReference type="ChEBI" id="CHEBI:15378"/>
        <dbReference type="ChEBI" id="CHEBI:32966"/>
        <dbReference type="ChEBI" id="CHEBI:33019"/>
        <dbReference type="ChEBI" id="CHEBI:43474"/>
        <dbReference type="ChEBI" id="CHEBI:57634"/>
        <dbReference type="EC" id="2.7.1.90"/>
    </reaction>
</comment>
<dbReference type="HAMAP" id="MF_01981">
    <property type="entry name" value="Phosphofructokinase_II_X"/>
    <property type="match status" value="1"/>
</dbReference>
<dbReference type="Gene3D" id="3.40.50.450">
    <property type="match status" value="1"/>
</dbReference>
<evidence type="ECO:0000256" key="2">
    <source>
        <dbReference type="ARBA" id="ARBA00003138"/>
    </source>
</evidence>
<evidence type="ECO:0000256" key="5">
    <source>
        <dbReference type="ARBA" id="ARBA00022741"/>
    </source>
</evidence>
<feature type="active site" description="Proton acceptor" evidence="12">
    <location>
        <position position="208"/>
    </location>
</feature>
<dbReference type="GO" id="GO:0003872">
    <property type="term" value="F:6-phosphofructokinase activity"/>
    <property type="evidence" value="ECO:0007669"/>
    <property type="project" value="UniProtKB-UniRule"/>
</dbReference>
<dbReference type="Proteomes" id="UP000184603">
    <property type="component" value="Unassembled WGS sequence"/>
</dbReference>
<comment type="catalytic activity">
    <reaction evidence="10 12">
        <text>beta-D-fructose 6-phosphate + ATP = beta-D-fructose 1,6-bisphosphate + ADP + H(+)</text>
        <dbReference type="Rhea" id="RHEA:16109"/>
        <dbReference type="ChEBI" id="CHEBI:15378"/>
        <dbReference type="ChEBI" id="CHEBI:30616"/>
        <dbReference type="ChEBI" id="CHEBI:32966"/>
        <dbReference type="ChEBI" id="CHEBI:57634"/>
        <dbReference type="ChEBI" id="CHEBI:456216"/>
        <dbReference type="EC" id="2.7.1.11"/>
    </reaction>
</comment>
<feature type="domain" description="Phosphofructokinase" evidence="13">
    <location>
        <begin position="79"/>
        <end position="381"/>
    </location>
</feature>
<accession>A0A1M7Y8Z7</accession>
<dbReference type="STRING" id="1121416.SAMN02745220_02681"/>
<keyword evidence="7 12" id="KW-0067">ATP-binding</keyword>
<evidence type="ECO:0000313" key="15">
    <source>
        <dbReference type="Proteomes" id="UP000184603"/>
    </source>
</evidence>
<dbReference type="FunFam" id="3.40.50.450:FF:000002">
    <property type="entry name" value="ATP-dependent 6-phosphofructokinase"/>
    <property type="match status" value="1"/>
</dbReference>
<feature type="binding site" evidence="12">
    <location>
        <begin position="356"/>
        <end position="359"/>
    </location>
    <ligand>
        <name>substrate</name>
    </ligand>
</feature>
<protein>
    <recommendedName>
        <fullName evidence="12">ATP-dependent 6-phosphofructokinase</fullName>
        <shortName evidence="12">ATP-PFK</shortName>
        <shortName evidence="12">Phosphofructokinase</shortName>
        <ecNumber evidence="12">2.7.1.11</ecNumber>
    </recommendedName>
    <alternativeName>
        <fullName evidence="12">Phosphohexokinase</fullName>
    </alternativeName>
</protein>
<feature type="site" description="Important for substrate specificity; cannot use PPi as phosphoryl donor" evidence="12">
    <location>
        <position position="179"/>
    </location>
</feature>
<feature type="binding site" evidence="12">
    <location>
        <begin position="206"/>
        <end position="208"/>
    </location>
    <ligand>
        <name>substrate</name>
    </ligand>
</feature>
<dbReference type="EMBL" id="FRFE01000012">
    <property type="protein sequence ID" value="SHO49079.1"/>
    <property type="molecule type" value="Genomic_DNA"/>
</dbReference>
<dbReference type="NCBIfam" id="NF005301">
    <property type="entry name" value="PRK06830.1"/>
    <property type="match status" value="1"/>
</dbReference>
<dbReference type="GO" id="GO:0005524">
    <property type="term" value="F:ATP binding"/>
    <property type="evidence" value="ECO:0007669"/>
    <property type="project" value="UniProtKB-KW"/>
</dbReference>
<dbReference type="GO" id="GO:0005737">
    <property type="term" value="C:cytoplasm"/>
    <property type="evidence" value="ECO:0007669"/>
    <property type="project" value="UniProtKB-SubCell"/>
</dbReference>
<dbReference type="PANTHER" id="PTHR45770">
    <property type="entry name" value="ATP-DEPENDENT 6-PHOSPHOFRUCTOKINASE 1"/>
    <property type="match status" value="1"/>
</dbReference>
<dbReference type="InterPro" id="IPR000023">
    <property type="entry name" value="Phosphofructokinase_dom"/>
</dbReference>
<evidence type="ECO:0000256" key="12">
    <source>
        <dbReference type="HAMAP-Rule" id="MF_01981"/>
    </source>
</evidence>
<comment type="function">
    <text evidence="2">Catalyzes the phosphorylation of D-fructose 6-phosphate, the first committing step of glycolysis. Uses inorganic phosphate (PPi) as phosphoryl donor instead of ATP like common ATP-dependent phosphofructokinases (ATP-PFKs), which renders the reaction reversible, and can thus function both in glycolysis and gluconeogenesis. Consistently, PPi-PFK can replace the enzymes of both the forward (ATP-PFK) and reverse (fructose-bisphosphatase (FBPase)) reactions.</text>
</comment>
<evidence type="ECO:0000256" key="7">
    <source>
        <dbReference type="ARBA" id="ARBA00022840"/>
    </source>
</evidence>
<dbReference type="Pfam" id="PF00365">
    <property type="entry name" value="PFK"/>
    <property type="match status" value="1"/>
</dbReference>
<comment type="function">
    <text evidence="12">Catalyzes the phosphorylation of D-fructose 6-phosphate to fructose 1,6-bisphosphate by ATP, the first committing step of glycolysis.</text>
</comment>
<dbReference type="InterPro" id="IPR050929">
    <property type="entry name" value="PFKA"/>
</dbReference>
<feature type="binding site" evidence="12">
    <location>
        <position position="86"/>
    </location>
    <ligand>
        <name>ATP</name>
        <dbReference type="ChEBI" id="CHEBI:30616"/>
    </ligand>
</feature>
<keyword evidence="4 12" id="KW-0479">Metal-binding</keyword>
<dbReference type="GO" id="GO:0046872">
    <property type="term" value="F:metal ion binding"/>
    <property type="evidence" value="ECO:0007669"/>
    <property type="project" value="UniProtKB-KW"/>
</dbReference>
<feature type="binding site" evidence="12">
    <location>
        <position position="304"/>
    </location>
    <ligand>
        <name>substrate</name>
    </ligand>
</feature>
<keyword evidence="9 12" id="KW-0324">Glycolysis</keyword>
<comment type="similarity">
    <text evidence="12">Belongs to the phosphofructokinase type A (PFKA) family. PPi-dependent PFK group II subfamily. Atypical ATP-dependent clade 'X' sub-subfamily.</text>
</comment>
<comment type="cofactor">
    <cofactor evidence="1 12">
        <name>Mg(2+)</name>
        <dbReference type="ChEBI" id="CHEBI:18420"/>
    </cofactor>
</comment>
<evidence type="ECO:0000256" key="4">
    <source>
        <dbReference type="ARBA" id="ARBA00022723"/>
    </source>
</evidence>
<reference evidence="14 15" key="1">
    <citation type="submission" date="2016-12" db="EMBL/GenBank/DDBJ databases">
        <authorList>
            <person name="Song W.-J."/>
            <person name="Kurnit D.M."/>
        </authorList>
    </citation>
    <scope>NUCLEOTIDE SEQUENCE [LARGE SCALE GENOMIC DNA]</scope>
    <source>
        <strain evidence="14 15">DSM 18488</strain>
    </source>
</reference>
<comment type="subcellular location">
    <subcellularLocation>
        <location evidence="12">Cytoplasm</location>
    </subcellularLocation>
</comment>
<keyword evidence="6 12" id="KW-0418">Kinase</keyword>
<evidence type="ECO:0000256" key="1">
    <source>
        <dbReference type="ARBA" id="ARBA00001946"/>
    </source>
</evidence>
<dbReference type="UniPathway" id="UPA00109">
    <property type="reaction ID" value="UER00182"/>
</dbReference>
<gene>
    <name evidence="12" type="primary">pfkA</name>
    <name evidence="14" type="ORF">SAMN02745220_02681</name>
</gene>
<keyword evidence="5 12" id="KW-0547">Nucleotide-binding</keyword>
<evidence type="ECO:0000256" key="9">
    <source>
        <dbReference type="ARBA" id="ARBA00023152"/>
    </source>
</evidence>
<dbReference type="PIRSF" id="PIRSF000534">
    <property type="entry name" value="PPi_PFK_TP0108"/>
    <property type="match status" value="1"/>
</dbReference>
<dbReference type="EC" id="2.7.1.11" evidence="12"/>
<dbReference type="GO" id="GO:0006002">
    <property type="term" value="P:fructose 6-phosphate metabolic process"/>
    <property type="evidence" value="ECO:0007669"/>
    <property type="project" value="InterPro"/>
</dbReference>
<keyword evidence="3 12" id="KW-0808">Transferase</keyword>
<dbReference type="InterPro" id="IPR022953">
    <property type="entry name" value="ATP_PFK"/>
</dbReference>
<evidence type="ECO:0000256" key="3">
    <source>
        <dbReference type="ARBA" id="ARBA00022679"/>
    </source>
</evidence>
<evidence type="ECO:0000259" key="13">
    <source>
        <dbReference type="Pfam" id="PF00365"/>
    </source>
</evidence>
<feature type="binding site" evidence="12">
    <location>
        <begin position="177"/>
        <end position="180"/>
    </location>
    <ligand>
        <name>ATP</name>
        <dbReference type="ChEBI" id="CHEBI:30616"/>
    </ligand>
</feature>
<evidence type="ECO:0000256" key="10">
    <source>
        <dbReference type="ARBA" id="ARBA00048070"/>
    </source>
</evidence>
<evidence type="ECO:0000256" key="6">
    <source>
        <dbReference type="ARBA" id="ARBA00022777"/>
    </source>
</evidence>
<keyword evidence="12" id="KW-0963">Cytoplasm</keyword>
<feature type="binding site" evidence="12">
    <location>
        <position position="178"/>
    </location>
    <ligand>
        <name>Mg(2+)</name>
        <dbReference type="ChEBI" id="CHEBI:18420"/>
        <note>catalytic</note>
    </ligand>
</feature>
<feature type="binding site" evidence="12">
    <location>
        <begin position="251"/>
        <end position="253"/>
    </location>
    <ligand>
        <name>substrate</name>
    </ligand>
</feature>
<dbReference type="OrthoDB" id="9802503at2"/>
<organism evidence="14 15">
    <name type="scientific">Desulfopila aestuarii DSM 18488</name>
    <dbReference type="NCBI Taxonomy" id="1121416"/>
    <lineage>
        <taxon>Bacteria</taxon>
        <taxon>Pseudomonadati</taxon>
        <taxon>Thermodesulfobacteriota</taxon>
        <taxon>Desulfobulbia</taxon>
        <taxon>Desulfobulbales</taxon>
        <taxon>Desulfocapsaceae</taxon>
        <taxon>Desulfopila</taxon>
    </lineage>
</organism>
<dbReference type="InterPro" id="IPR035966">
    <property type="entry name" value="PKF_sf"/>
</dbReference>
<keyword evidence="15" id="KW-1185">Reference proteome</keyword>
<dbReference type="SUPFAM" id="SSF53784">
    <property type="entry name" value="Phosphofructokinase"/>
    <property type="match status" value="1"/>
</dbReference>
<sequence length="434" mass="47027">MTESQTLLPPDEFIISRLGDCTHPSPMRGMAFTPDNDGVLYHTLKTEIQPYQEQGLDLPAFEMAGPRETIFFDPDILSCGIVTCGGLCPGLNDVIRAIVLSLYHHYGVRKVFGFRYGFEGLNPSYYHTPLDLTPTLVGGIHQKGGSVLGSSRGPQDPKIMVDTLVHLGIGLLFVIGGDGTLRGAEAIAREIERRDLRIGVISIPKTIDNDICNVDISFGYETAVAESRRSTSTAHVEAIGARNGIGLVKLMGRESGFIAAAATLANNEVNFCLIPEVPFSLDVFLKALEKRLRLRGHAVIVVGEGAGQSLFDDNLGADASGNRKLGDIGHLLKDRIKSYFQAQAMDISLKYIDPSYMIRSTAASASDSAFCLQLGQYAVHAGMSGRTNMLVGHWNNQFTHVPIPMAVQSRKKVDPQGKLWASVLASTGQPINML</sequence>
<name>A0A1M7Y8Z7_9BACT</name>
<comment type="subunit">
    <text evidence="12">Homodimer.</text>
</comment>